<name>A0A286U947_9AGAM</name>
<dbReference type="InParanoid" id="A0A286U947"/>
<organism evidence="1 2">
    <name type="scientific">Pyrrhoderma noxium</name>
    <dbReference type="NCBI Taxonomy" id="2282107"/>
    <lineage>
        <taxon>Eukaryota</taxon>
        <taxon>Fungi</taxon>
        <taxon>Dikarya</taxon>
        <taxon>Basidiomycota</taxon>
        <taxon>Agaricomycotina</taxon>
        <taxon>Agaricomycetes</taxon>
        <taxon>Hymenochaetales</taxon>
        <taxon>Hymenochaetaceae</taxon>
        <taxon>Pyrrhoderma</taxon>
    </lineage>
</organism>
<dbReference type="OrthoDB" id="5595695at2759"/>
<reference evidence="1 2" key="1">
    <citation type="journal article" date="2017" name="Mol. Ecol.">
        <title>Comparative and population genomic landscape of Phellinus noxius: A hypervariable fungus causing root rot in trees.</title>
        <authorList>
            <person name="Chung C.L."/>
            <person name="Lee T.J."/>
            <person name="Akiba M."/>
            <person name="Lee H.H."/>
            <person name="Kuo T.H."/>
            <person name="Liu D."/>
            <person name="Ke H.M."/>
            <person name="Yokoi T."/>
            <person name="Roa M.B."/>
            <person name="Lu M.J."/>
            <person name="Chang Y.Y."/>
            <person name="Ann P.J."/>
            <person name="Tsai J.N."/>
            <person name="Chen C.Y."/>
            <person name="Tzean S.S."/>
            <person name="Ota Y."/>
            <person name="Hattori T."/>
            <person name="Sahashi N."/>
            <person name="Liou R.F."/>
            <person name="Kikuchi T."/>
            <person name="Tsai I.J."/>
        </authorList>
    </citation>
    <scope>NUCLEOTIDE SEQUENCE [LARGE SCALE GENOMIC DNA]</scope>
    <source>
        <strain evidence="1 2">FFPRI411160</strain>
    </source>
</reference>
<accession>A0A286U947</accession>
<keyword evidence="2" id="KW-1185">Reference proteome</keyword>
<dbReference type="AlphaFoldDB" id="A0A286U947"/>
<dbReference type="EMBL" id="NBII01000008">
    <property type="protein sequence ID" value="PAV16111.1"/>
    <property type="molecule type" value="Genomic_DNA"/>
</dbReference>
<dbReference type="Proteomes" id="UP000217199">
    <property type="component" value="Unassembled WGS sequence"/>
</dbReference>
<proteinExistence type="predicted"/>
<sequence length="573" mass="64708">MSCALELLAPELITRIALFVIEDGEPLGPPSSILSLTVTNRTLYQKLSLNENSALLADIFRIKFDTSVIKRRFCECNLTSTNLAVELKKRCLVLRRIRSGLLSEKTAANDLWEAYLMLLENVRWNEMQLMDWARLPSFLVAYLEANKNDGNLDSMGKALAVSLLWMTSTAESLLSESQKDRDFILSVLQPLIVGGFCNTNFYIPESAFRTYRGDPGSHLKRVSISHFGQEIDLSVPTSIHSAFLAMVVRLDFDSKSQKVLGLSSDFVNRALTNLIRDVGDINEDTTERIADTLLLPRVRQINPSNIQRIPSPRYLTSSQDDLEWSRLRGLTPQNHLFDTGPFVPGHLTGLWAGKLMIPELQAYRAYLAGASDSSPARVDMYQTSLYMRFGEHFCFQDDTPVPSGSELGETDDHLNAWLPRTYSFIEDRRGQFLDIHDGSRRRDVRYKTYQSHKVRGETSTQVTTENGSADFSQANHDFNTNGIVDIIVTGETEQRHGTDWGHFRIIGRIRPQDGLIILRRSPANSDESWLGTWVFRGYVLSTGLFVGRWREATSGRAIPILEGPFLLMKQTGD</sequence>
<protein>
    <submittedName>
        <fullName evidence="1">Uncharacterized protein</fullName>
    </submittedName>
</protein>
<evidence type="ECO:0000313" key="1">
    <source>
        <dbReference type="EMBL" id="PAV16111.1"/>
    </source>
</evidence>
<evidence type="ECO:0000313" key="2">
    <source>
        <dbReference type="Proteomes" id="UP000217199"/>
    </source>
</evidence>
<comment type="caution">
    <text evidence="1">The sequence shown here is derived from an EMBL/GenBank/DDBJ whole genome shotgun (WGS) entry which is preliminary data.</text>
</comment>
<gene>
    <name evidence="1" type="ORF">PNOK_0773100</name>
</gene>